<organism evidence="13 16">
    <name type="scientific">Pseudomonas kuykendallii</name>
    <dbReference type="NCBI Taxonomy" id="1007099"/>
    <lineage>
        <taxon>Bacteria</taxon>
        <taxon>Pseudomonadati</taxon>
        <taxon>Pseudomonadota</taxon>
        <taxon>Gammaproteobacteria</taxon>
        <taxon>Pseudomonadales</taxon>
        <taxon>Pseudomonadaceae</taxon>
        <taxon>Pseudomonas</taxon>
    </lineage>
</organism>
<protein>
    <recommendedName>
        <fullName evidence="9">Membrane fusion protein (MFP) family protein</fullName>
    </recommendedName>
</protein>
<keyword evidence="7 9" id="KW-1133">Transmembrane helix</keyword>
<keyword evidence="8 9" id="KW-0472">Membrane</keyword>
<evidence type="ECO:0000256" key="1">
    <source>
        <dbReference type="ARBA" id="ARBA00004377"/>
    </source>
</evidence>
<dbReference type="Proteomes" id="UP000249198">
    <property type="component" value="Unassembled WGS sequence"/>
</dbReference>
<feature type="domain" description="AprE-like beta-barrel" evidence="12">
    <location>
        <begin position="345"/>
        <end position="434"/>
    </location>
</feature>
<dbReference type="InterPro" id="IPR006144">
    <property type="entry name" value="Secretion_HlyD_CS"/>
</dbReference>
<evidence type="ECO:0000313" key="16">
    <source>
        <dbReference type="Proteomes" id="UP000249198"/>
    </source>
</evidence>
<feature type="coiled-coil region" evidence="10">
    <location>
        <begin position="123"/>
        <end position="194"/>
    </location>
</feature>
<name>A0A2W5D4F2_9PSED</name>
<keyword evidence="10" id="KW-0175">Coiled coil</keyword>
<comment type="subcellular location">
    <subcellularLocation>
        <location evidence="1 9">Cell inner membrane</location>
        <topology evidence="1 9">Single-pass membrane protein</topology>
    </subcellularLocation>
</comment>
<evidence type="ECO:0000259" key="11">
    <source>
        <dbReference type="Pfam" id="PF25994"/>
    </source>
</evidence>
<reference evidence="13 16" key="3">
    <citation type="submission" date="2017-08" db="EMBL/GenBank/DDBJ databases">
        <title>Infants hospitalized years apart are colonized by the same room-sourced microbial strains.</title>
        <authorList>
            <person name="Brooks B."/>
            <person name="Olm M.R."/>
            <person name="Firek B.A."/>
            <person name="Baker R."/>
            <person name="Thomas B.C."/>
            <person name="Morowitz M.J."/>
            <person name="Banfield J.F."/>
        </authorList>
    </citation>
    <scope>NUCLEOTIDE SEQUENCE [LARGE SCALE GENOMIC DNA]</scope>
    <source>
        <strain evidence="13">S2_009_000_R2_77</strain>
    </source>
</reference>
<evidence type="ECO:0000256" key="2">
    <source>
        <dbReference type="ARBA" id="ARBA00009477"/>
    </source>
</evidence>
<dbReference type="OrthoDB" id="9775513at2"/>
<keyword evidence="6 9" id="KW-0812">Transmembrane</keyword>
<keyword evidence="15" id="KW-1185">Reference proteome</keyword>
<evidence type="ECO:0000256" key="8">
    <source>
        <dbReference type="ARBA" id="ARBA00023136"/>
    </source>
</evidence>
<evidence type="ECO:0000256" key="3">
    <source>
        <dbReference type="ARBA" id="ARBA00022448"/>
    </source>
</evidence>
<evidence type="ECO:0000256" key="9">
    <source>
        <dbReference type="RuleBase" id="RU365093"/>
    </source>
</evidence>
<evidence type="ECO:0000313" key="13">
    <source>
        <dbReference type="EMBL" id="PZP26641.1"/>
    </source>
</evidence>
<dbReference type="InterPro" id="IPR010129">
    <property type="entry name" value="T1SS_HlyD"/>
</dbReference>
<dbReference type="PANTHER" id="PTHR30386:SF26">
    <property type="entry name" value="TRANSPORT PROTEIN COMB"/>
    <property type="match status" value="1"/>
</dbReference>
<evidence type="ECO:0000313" key="14">
    <source>
        <dbReference type="EMBL" id="SDX47610.1"/>
    </source>
</evidence>
<dbReference type="Gene3D" id="2.40.50.100">
    <property type="match status" value="1"/>
</dbReference>
<dbReference type="GO" id="GO:0005886">
    <property type="term" value="C:plasma membrane"/>
    <property type="evidence" value="ECO:0007669"/>
    <property type="project" value="UniProtKB-SubCell"/>
</dbReference>
<reference evidence="14" key="1">
    <citation type="submission" date="2016-10" db="EMBL/GenBank/DDBJ databases">
        <authorList>
            <person name="de Groot N.N."/>
        </authorList>
    </citation>
    <scope>NUCLEOTIDE SEQUENCE [LARGE SCALE GENOMIC DNA]</scope>
    <source>
        <strain evidence="14">NRRL B-59562</strain>
    </source>
</reference>
<dbReference type="InterPro" id="IPR058982">
    <property type="entry name" value="Beta-barrel_AprE"/>
</dbReference>
<dbReference type="PRINTS" id="PR01490">
    <property type="entry name" value="RTXTOXIND"/>
</dbReference>
<dbReference type="Gene3D" id="2.40.30.170">
    <property type="match status" value="1"/>
</dbReference>
<dbReference type="AlphaFoldDB" id="A0A2W5D4F2"/>
<dbReference type="STRING" id="1007099.SAMN05216287_3042"/>
<evidence type="ECO:0000256" key="10">
    <source>
        <dbReference type="SAM" id="Coils"/>
    </source>
</evidence>
<dbReference type="EMBL" id="QFOH01000001">
    <property type="protein sequence ID" value="PZP26641.1"/>
    <property type="molecule type" value="Genomic_DNA"/>
</dbReference>
<dbReference type="PROSITE" id="PS00543">
    <property type="entry name" value="HLYD_FAMILY"/>
    <property type="match status" value="1"/>
</dbReference>
<dbReference type="GO" id="GO:0009306">
    <property type="term" value="P:protein secretion"/>
    <property type="evidence" value="ECO:0007669"/>
    <property type="project" value="InterPro"/>
</dbReference>
<sequence>MSPDSRRQGLFSALRGYFNGGDSLAGQPVPEVDKALVEDAPRVIRLTIWVLVGFFVFGLVWAHFAVVDEVTRGDGKAIPSSKLQKIQNLEGGIVAELFVREGQIVEAGAPLLRLDDTRFTSNVGETEADRLAMQARVERLQAEVDGTELELSPDLVKAAPGLAQSELALFKSRQQQLKDEIGGLEEQLVQRQQELREFGSKRSQYARSLELLSQEIRMSEPLVAEGAISQVEVLRLRRSEIENRGQMEATDLAIPRAQAAIKEVQRKIDETRGRFRSEALGNLNEARTDLSKAQATGKALEDRVSRTLVTSPVRGIVKQMLVNTIGGVIQPGSDLVEIVPLDDNLLVEARIRPQDIAFLHPGQKAVVKFTAYDYTIYGGLQAKLEQIGADTVTDEDGNSFYLIQLRTDRSHLGSDEAPLLIIPGMVASVDIMTGKKSILSYLLKPILRARAEALRER</sequence>
<feature type="domain" description="AprE-like long alpha-helical hairpin" evidence="11">
    <location>
        <begin position="121"/>
        <end position="303"/>
    </location>
</feature>
<dbReference type="EMBL" id="FNNU01000004">
    <property type="protein sequence ID" value="SDX47610.1"/>
    <property type="molecule type" value="Genomic_DNA"/>
</dbReference>
<gene>
    <name evidence="13" type="ORF">DI599_00335</name>
    <name evidence="14" type="ORF">SAMN05216287_3042</name>
</gene>
<keyword evidence="4 9" id="KW-1003">Cell membrane</keyword>
<accession>A0A1H3C0L6</accession>
<evidence type="ECO:0000256" key="5">
    <source>
        <dbReference type="ARBA" id="ARBA00022519"/>
    </source>
</evidence>
<comment type="similarity">
    <text evidence="2 9">Belongs to the membrane fusion protein (MFP) (TC 8.A.1) family.</text>
</comment>
<evidence type="ECO:0000313" key="15">
    <source>
        <dbReference type="Proteomes" id="UP000243778"/>
    </source>
</evidence>
<dbReference type="Proteomes" id="UP000243778">
    <property type="component" value="Unassembled WGS sequence"/>
</dbReference>
<dbReference type="RefSeq" id="WP_090229886.1">
    <property type="nucleotide sequence ID" value="NZ_CAURGU010000016.1"/>
</dbReference>
<reference evidence="15" key="2">
    <citation type="submission" date="2016-10" db="EMBL/GenBank/DDBJ databases">
        <authorList>
            <person name="Varghese N."/>
            <person name="Submissions S."/>
        </authorList>
    </citation>
    <scope>NUCLEOTIDE SEQUENCE [LARGE SCALE GENOMIC DNA]</scope>
    <source>
        <strain evidence="15">NRRL B-59562</strain>
    </source>
</reference>
<dbReference type="SUPFAM" id="SSF111369">
    <property type="entry name" value="HlyD-like secretion proteins"/>
    <property type="match status" value="1"/>
</dbReference>
<evidence type="ECO:0000256" key="7">
    <source>
        <dbReference type="ARBA" id="ARBA00022989"/>
    </source>
</evidence>
<accession>A0A2W5D4F2</accession>
<dbReference type="InterPro" id="IPR058781">
    <property type="entry name" value="HH_AprE-like"/>
</dbReference>
<evidence type="ECO:0000256" key="6">
    <source>
        <dbReference type="ARBA" id="ARBA00022692"/>
    </source>
</evidence>
<feature type="transmembrane region" description="Helical" evidence="9">
    <location>
        <begin position="43"/>
        <end position="64"/>
    </location>
</feature>
<dbReference type="NCBIfam" id="TIGR01843">
    <property type="entry name" value="type_I_hlyD"/>
    <property type="match status" value="1"/>
</dbReference>
<dbReference type="Pfam" id="PF25994">
    <property type="entry name" value="HH_AprE"/>
    <property type="match status" value="1"/>
</dbReference>
<keyword evidence="3 9" id="KW-0813">Transport</keyword>
<dbReference type="InterPro" id="IPR050739">
    <property type="entry name" value="MFP"/>
</dbReference>
<keyword evidence="5 9" id="KW-0997">Cell inner membrane</keyword>
<evidence type="ECO:0000259" key="12">
    <source>
        <dbReference type="Pfam" id="PF26002"/>
    </source>
</evidence>
<evidence type="ECO:0000256" key="4">
    <source>
        <dbReference type="ARBA" id="ARBA00022475"/>
    </source>
</evidence>
<dbReference type="Pfam" id="PF26002">
    <property type="entry name" value="Beta-barrel_AprE"/>
    <property type="match status" value="1"/>
</dbReference>
<dbReference type="PANTHER" id="PTHR30386">
    <property type="entry name" value="MEMBRANE FUSION SUBUNIT OF EMRAB-TOLC MULTIDRUG EFFLUX PUMP"/>
    <property type="match status" value="1"/>
</dbReference>
<feature type="coiled-coil region" evidence="10">
    <location>
        <begin position="254"/>
        <end position="303"/>
    </location>
</feature>
<proteinExistence type="inferred from homology"/>